<dbReference type="Proteomes" id="UP000229315">
    <property type="component" value="Unassembled WGS sequence"/>
</dbReference>
<dbReference type="AlphaFoldDB" id="A0A2H0UG05"/>
<protein>
    <submittedName>
        <fullName evidence="1">Uncharacterized protein</fullName>
    </submittedName>
</protein>
<organism evidence="1 2">
    <name type="scientific">Candidatus Kaiserbacteria bacterium CG10_big_fil_rev_8_21_14_0_10_45_20</name>
    <dbReference type="NCBI Taxonomy" id="1974607"/>
    <lineage>
        <taxon>Bacteria</taxon>
        <taxon>Candidatus Kaiseribacteriota</taxon>
    </lineage>
</organism>
<evidence type="ECO:0000313" key="1">
    <source>
        <dbReference type="EMBL" id="PIR85354.1"/>
    </source>
</evidence>
<proteinExistence type="predicted"/>
<sequence length="108" mass="12308">MKKEKGPIEFLSIKSKPFKGVAKNIKEVHTKLRKVNLAGKSEYVWILQNPNSPEADRLKDGNHHYFLGGSAGKVAHFLVWVDGAFVEGRCWMTDQWFPTEHVVEKVDS</sequence>
<dbReference type="EMBL" id="PFBH01000006">
    <property type="protein sequence ID" value="PIR85354.1"/>
    <property type="molecule type" value="Genomic_DNA"/>
</dbReference>
<reference evidence="2" key="1">
    <citation type="submission" date="2017-09" db="EMBL/GenBank/DDBJ databases">
        <title>Depth-based differentiation of microbial function through sediment-hosted aquifers and enrichment of novel symbionts in the deep terrestrial subsurface.</title>
        <authorList>
            <person name="Probst A.J."/>
            <person name="Ladd B."/>
            <person name="Jarett J.K."/>
            <person name="Geller-Mcgrath D.E."/>
            <person name="Sieber C.M.K."/>
            <person name="Emerson J.B."/>
            <person name="Anantharaman K."/>
            <person name="Thomas B.C."/>
            <person name="Malmstrom R."/>
            <person name="Stieglmeier M."/>
            <person name="Klingl A."/>
            <person name="Woyke T."/>
            <person name="Ryan C.M."/>
            <person name="Banfield J.F."/>
        </authorList>
    </citation>
    <scope>NUCLEOTIDE SEQUENCE [LARGE SCALE GENOMIC DNA]</scope>
</reference>
<comment type="caution">
    <text evidence="1">The sequence shown here is derived from an EMBL/GenBank/DDBJ whole genome shotgun (WGS) entry which is preliminary data.</text>
</comment>
<accession>A0A2H0UG05</accession>
<name>A0A2H0UG05_9BACT</name>
<gene>
    <name evidence="1" type="ORF">COU15_01310</name>
</gene>
<evidence type="ECO:0000313" key="2">
    <source>
        <dbReference type="Proteomes" id="UP000229315"/>
    </source>
</evidence>